<proteinExistence type="predicted"/>
<dbReference type="PANTHER" id="PTHR47691:SF3">
    <property type="entry name" value="HTH-TYPE TRANSCRIPTIONAL REGULATOR RV0890C-RELATED"/>
    <property type="match status" value="1"/>
</dbReference>
<name>A0ABQ7GG21_DUNSA</name>
<dbReference type="Proteomes" id="UP000815325">
    <property type="component" value="Unassembled WGS sequence"/>
</dbReference>
<reference evidence="1" key="1">
    <citation type="submission" date="2017-08" db="EMBL/GenBank/DDBJ databases">
        <authorList>
            <person name="Polle J.E."/>
            <person name="Barry K."/>
            <person name="Cushman J."/>
            <person name="Schmutz J."/>
            <person name="Tran D."/>
            <person name="Hathwaick L.T."/>
            <person name="Yim W.C."/>
            <person name="Jenkins J."/>
            <person name="Mckie-Krisberg Z.M."/>
            <person name="Prochnik S."/>
            <person name="Lindquist E."/>
            <person name="Dockter R.B."/>
            <person name="Adam C."/>
            <person name="Molina H."/>
            <person name="Bunkerborg J."/>
            <person name="Jin E."/>
            <person name="Buchheim M."/>
            <person name="Magnuson J."/>
        </authorList>
    </citation>
    <scope>NUCLEOTIDE SEQUENCE</scope>
    <source>
        <strain evidence="1">CCAP 19/18</strain>
    </source>
</reference>
<evidence type="ECO:0000313" key="2">
    <source>
        <dbReference type="Proteomes" id="UP000815325"/>
    </source>
</evidence>
<gene>
    <name evidence="1" type="ORF">DUNSADRAFT_10081</name>
</gene>
<dbReference type="InterPro" id="IPR027417">
    <property type="entry name" value="P-loop_NTPase"/>
</dbReference>
<dbReference type="SUPFAM" id="SSF52540">
    <property type="entry name" value="P-loop containing nucleoside triphosphate hydrolases"/>
    <property type="match status" value="1"/>
</dbReference>
<dbReference type="InterPro" id="IPR059179">
    <property type="entry name" value="MLKL-like_MCAfunc"/>
</dbReference>
<accession>A0ABQ7GG21</accession>
<dbReference type="EMBL" id="MU069804">
    <property type="protein sequence ID" value="KAF5833549.1"/>
    <property type="molecule type" value="Genomic_DNA"/>
</dbReference>
<keyword evidence="2" id="KW-1185">Reference proteome</keyword>
<dbReference type="CDD" id="cd21037">
    <property type="entry name" value="MLKL_NTD"/>
    <property type="match status" value="1"/>
</dbReference>
<sequence>MKLGVKATFQLCETFKGTLPFPGAQGLELIGQLAGLVDTAIANQDNLEALRDRAAELMDVIIEKHTHEAQHSVERAPASTKYKSLMSQLCDLLQEISVHTREYCDRNVIIKLLMTSVDRDFHNEKVKQLGQLITDAHFSICADTHSMTTDMHAAMKRMQETICRETPCQDHTSEIQMAVDSLGGLDAVLADDQKKQQVMQMLDVGHRVTLAVLQKQKELIEAGFKAAAAENDRGVHRIIKHTDMRTFWKTFFCGLDKVSWSTWWGAFPDGIEEVIQDQSLCDQIVARLSNDAAKDMFKAYVEREDSNSISVSEVKLAFPSGASLMEVMDKILAAPPSADAGALCPDPALLGGAGSSSGPEMPPAKKLKQPGVPQKLAPCVLPLPDALYTGRSEEAENMLQQILASPAGGGTGQHGGLCLLAGAGIGKSSFGLDIGHKLYGSGICPGGAIMVDLREACTKEDVLARFSNALELEKHSEADILARAALRSQTYGGPAFLLVDNAEDPASGSYTEFDNLISKLAAEALLVVTSRVPIAEACLQQYRLGGISAGPCTWLLRQTAPDLNDEELREAVQLCKGVPLIVRLVGDAFASGRLTVQDVRVTTAVGDQTAATVKLIIHSLPRQQQHSLSQLAVFPSGFDGEGAAAVLGWNESRAHAMLSVLYRHGLVLYDPRRGVHFLHMAVRTAAQTYMTAEALEQSQVRFVIYTLKLLDQWAPVYITPSWHLPLSLARDHGPNTTAAFELAGKLIKQGGHHASGVPSAILSLDVEGVRWLLDAVGQPPSSTWQQLDHLADYVQGAEAGLAVALYI</sequence>
<comment type="caution">
    <text evidence="1">The sequence shown here is derived from an EMBL/GenBank/DDBJ whole genome shotgun (WGS) entry which is preliminary data.</text>
</comment>
<dbReference type="PANTHER" id="PTHR47691">
    <property type="entry name" value="REGULATOR-RELATED"/>
    <property type="match status" value="1"/>
</dbReference>
<organism evidence="1 2">
    <name type="scientific">Dunaliella salina</name>
    <name type="common">Green alga</name>
    <name type="synonym">Protococcus salinus</name>
    <dbReference type="NCBI Taxonomy" id="3046"/>
    <lineage>
        <taxon>Eukaryota</taxon>
        <taxon>Viridiplantae</taxon>
        <taxon>Chlorophyta</taxon>
        <taxon>core chlorophytes</taxon>
        <taxon>Chlorophyceae</taxon>
        <taxon>CS clade</taxon>
        <taxon>Chlamydomonadales</taxon>
        <taxon>Dunaliellaceae</taxon>
        <taxon>Dunaliella</taxon>
    </lineage>
</organism>
<evidence type="ECO:0000313" key="1">
    <source>
        <dbReference type="EMBL" id="KAF5833549.1"/>
    </source>
</evidence>
<protein>
    <submittedName>
        <fullName evidence="1">Uncharacterized protein</fullName>
    </submittedName>
</protein>